<dbReference type="VEuPathDB" id="VectorBase:AQUA003999"/>
<evidence type="ECO:0000313" key="3">
    <source>
        <dbReference type="Proteomes" id="UP000076407"/>
    </source>
</evidence>
<dbReference type="EnsemblMetazoa" id="AQUA003999-RA">
    <property type="protein sequence ID" value="AQUA003999-PA"/>
    <property type="gene ID" value="AQUA003999"/>
</dbReference>
<evidence type="ECO:0000256" key="1">
    <source>
        <dbReference type="SAM" id="MobiDB-lite"/>
    </source>
</evidence>
<name>A0A182X2I0_ANOQN</name>
<sequence length="78" mass="8924">VSVFSGAKRKKRTSANQRLHDRDSVAVDAKSPKNTTQRLRSKIAVFESLCLEHPWIVPCKLITQIIFIKLNTVCHVFF</sequence>
<dbReference type="AlphaFoldDB" id="A0A182X2I0"/>
<protein>
    <submittedName>
        <fullName evidence="2">Uncharacterized protein</fullName>
    </submittedName>
</protein>
<dbReference type="Proteomes" id="UP000076407">
    <property type="component" value="Unassembled WGS sequence"/>
</dbReference>
<keyword evidence="3" id="KW-1185">Reference proteome</keyword>
<reference evidence="2" key="1">
    <citation type="submission" date="2020-05" db="UniProtKB">
        <authorList>
            <consortium name="EnsemblMetazoa"/>
        </authorList>
    </citation>
    <scope>IDENTIFICATION</scope>
    <source>
        <strain evidence="2">SANGQUA</strain>
    </source>
</reference>
<organism evidence="2 3">
    <name type="scientific">Anopheles quadriannulatus</name>
    <name type="common">Mosquito</name>
    <dbReference type="NCBI Taxonomy" id="34691"/>
    <lineage>
        <taxon>Eukaryota</taxon>
        <taxon>Metazoa</taxon>
        <taxon>Ecdysozoa</taxon>
        <taxon>Arthropoda</taxon>
        <taxon>Hexapoda</taxon>
        <taxon>Insecta</taxon>
        <taxon>Pterygota</taxon>
        <taxon>Neoptera</taxon>
        <taxon>Endopterygota</taxon>
        <taxon>Diptera</taxon>
        <taxon>Nematocera</taxon>
        <taxon>Culicoidea</taxon>
        <taxon>Culicidae</taxon>
        <taxon>Anophelinae</taxon>
        <taxon>Anopheles</taxon>
    </lineage>
</organism>
<feature type="region of interest" description="Disordered" evidence="1">
    <location>
        <begin position="1"/>
        <end position="33"/>
    </location>
</feature>
<evidence type="ECO:0000313" key="2">
    <source>
        <dbReference type="EnsemblMetazoa" id="AQUA003999-PA"/>
    </source>
</evidence>
<accession>A0A182X2I0</accession>
<proteinExistence type="predicted"/>